<keyword evidence="1" id="KW-1133">Transmembrane helix</keyword>
<gene>
    <name evidence="2" type="ORF">GCM10023144_17960</name>
</gene>
<feature type="transmembrane region" description="Helical" evidence="1">
    <location>
        <begin position="6"/>
        <end position="25"/>
    </location>
</feature>
<keyword evidence="1" id="KW-0472">Membrane</keyword>
<evidence type="ECO:0000313" key="3">
    <source>
        <dbReference type="Proteomes" id="UP001501671"/>
    </source>
</evidence>
<accession>A0ABP8GUY7</accession>
<organism evidence="2 3">
    <name type="scientific">Pigmentiphaga soli</name>
    <dbReference type="NCBI Taxonomy" id="1007095"/>
    <lineage>
        <taxon>Bacteria</taxon>
        <taxon>Pseudomonadati</taxon>
        <taxon>Pseudomonadota</taxon>
        <taxon>Betaproteobacteria</taxon>
        <taxon>Burkholderiales</taxon>
        <taxon>Alcaligenaceae</taxon>
        <taxon>Pigmentiphaga</taxon>
    </lineage>
</organism>
<dbReference type="Proteomes" id="UP001501671">
    <property type="component" value="Unassembled WGS sequence"/>
</dbReference>
<feature type="transmembrane region" description="Helical" evidence="1">
    <location>
        <begin position="32"/>
        <end position="50"/>
    </location>
</feature>
<keyword evidence="1" id="KW-0812">Transmembrane</keyword>
<proteinExistence type="predicted"/>
<protein>
    <submittedName>
        <fullName evidence="2">Uncharacterized protein</fullName>
    </submittedName>
</protein>
<dbReference type="EMBL" id="BAABFO010000007">
    <property type="protein sequence ID" value="GAA4330344.1"/>
    <property type="molecule type" value="Genomic_DNA"/>
</dbReference>
<comment type="caution">
    <text evidence="2">The sequence shown here is derived from an EMBL/GenBank/DDBJ whole genome shotgun (WGS) entry which is preliminary data.</text>
</comment>
<sequence>MVALAAVIWAVMLFGTVVLLLQPRLPRGLNRLEVATAFVLVTYYLSGLAARSM</sequence>
<evidence type="ECO:0000313" key="2">
    <source>
        <dbReference type="EMBL" id="GAA4330344.1"/>
    </source>
</evidence>
<evidence type="ECO:0000256" key="1">
    <source>
        <dbReference type="SAM" id="Phobius"/>
    </source>
</evidence>
<name>A0ABP8GUY7_9BURK</name>
<keyword evidence="3" id="KW-1185">Reference proteome</keyword>
<dbReference type="RefSeq" id="WP_345248501.1">
    <property type="nucleotide sequence ID" value="NZ_BAABFO010000007.1"/>
</dbReference>
<reference evidence="3" key="1">
    <citation type="journal article" date="2019" name="Int. J. Syst. Evol. Microbiol.">
        <title>The Global Catalogue of Microorganisms (GCM) 10K type strain sequencing project: providing services to taxonomists for standard genome sequencing and annotation.</title>
        <authorList>
            <consortium name="The Broad Institute Genomics Platform"/>
            <consortium name="The Broad Institute Genome Sequencing Center for Infectious Disease"/>
            <person name="Wu L."/>
            <person name="Ma J."/>
        </authorList>
    </citation>
    <scope>NUCLEOTIDE SEQUENCE [LARGE SCALE GENOMIC DNA]</scope>
    <source>
        <strain evidence="3">JCM 17666</strain>
    </source>
</reference>